<gene>
    <name evidence="2 4" type="ORF">BDZ99DRAFT_103572</name>
</gene>
<reference evidence="4" key="3">
    <citation type="submission" date="2025-04" db="UniProtKB">
        <authorList>
            <consortium name="RefSeq"/>
        </authorList>
    </citation>
    <scope>IDENTIFICATION</scope>
    <source>
        <strain evidence="4">CBS 304.34</strain>
    </source>
</reference>
<dbReference type="EMBL" id="MU003708">
    <property type="protein sequence ID" value="KAF2806073.1"/>
    <property type="molecule type" value="Genomic_DNA"/>
</dbReference>
<evidence type="ECO:0000313" key="2">
    <source>
        <dbReference type="EMBL" id="KAF2806073.1"/>
    </source>
</evidence>
<dbReference type="RefSeq" id="XP_033573037.1">
    <property type="nucleotide sequence ID" value="XM_033712337.1"/>
</dbReference>
<feature type="compositionally biased region" description="Low complexity" evidence="1">
    <location>
        <begin position="386"/>
        <end position="397"/>
    </location>
</feature>
<organism evidence="2">
    <name type="scientific">Mytilinidion resinicola</name>
    <dbReference type="NCBI Taxonomy" id="574789"/>
    <lineage>
        <taxon>Eukaryota</taxon>
        <taxon>Fungi</taxon>
        <taxon>Dikarya</taxon>
        <taxon>Ascomycota</taxon>
        <taxon>Pezizomycotina</taxon>
        <taxon>Dothideomycetes</taxon>
        <taxon>Pleosporomycetidae</taxon>
        <taxon>Mytilinidiales</taxon>
        <taxon>Mytilinidiaceae</taxon>
        <taxon>Mytilinidion</taxon>
    </lineage>
</organism>
<dbReference type="Proteomes" id="UP000504636">
    <property type="component" value="Unplaced"/>
</dbReference>
<protein>
    <submittedName>
        <fullName evidence="2 4">Uncharacterized protein</fullName>
    </submittedName>
</protein>
<name>A0A6A6YC34_9PEZI</name>
<evidence type="ECO:0000313" key="4">
    <source>
        <dbReference type="RefSeq" id="XP_033573037.1"/>
    </source>
</evidence>
<keyword evidence="3" id="KW-1185">Reference proteome</keyword>
<reference evidence="2 4" key="1">
    <citation type="journal article" date="2020" name="Stud. Mycol.">
        <title>101 Dothideomycetes genomes: a test case for predicting lifestyles and emergence of pathogens.</title>
        <authorList>
            <person name="Haridas S."/>
            <person name="Albert R."/>
            <person name="Binder M."/>
            <person name="Bloem J."/>
            <person name="Labutti K."/>
            <person name="Salamov A."/>
            <person name="Andreopoulos B."/>
            <person name="Baker S."/>
            <person name="Barry K."/>
            <person name="Bills G."/>
            <person name="Bluhm B."/>
            <person name="Cannon C."/>
            <person name="Castanera R."/>
            <person name="Culley D."/>
            <person name="Daum C."/>
            <person name="Ezra D."/>
            <person name="Gonzalez J."/>
            <person name="Henrissat B."/>
            <person name="Kuo A."/>
            <person name="Liang C."/>
            <person name="Lipzen A."/>
            <person name="Lutzoni F."/>
            <person name="Magnuson J."/>
            <person name="Mondo S."/>
            <person name="Nolan M."/>
            <person name="Ohm R."/>
            <person name="Pangilinan J."/>
            <person name="Park H.-J."/>
            <person name="Ramirez L."/>
            <person name="Alfaro M."/>
            <person name="Sun H."/>
            <person name="Tritt A."/>
            <person name="Yoshinaga Y."/>
            <person name="Zwiers L.-H."/>
            <person name="Turgeon B."/>
            <person name="Goodwin S."/>
            <person name="Spatafora J."/>
            <person name="Crous P."/>
            <person name="Grigoriev I."/>
        </authorList>
    </citation>
    <scope>NUCLEOTIDE SEQUENCE</scope>
    <source>
        <strain evidence="2 4">CBS 304.34</strain>
    </source>
</reference>
<feature type="compositionally biased region" description="Basic and acidic residues" evidence="1">
    <location>
        <begin position="121"/>
        <end position="136"/>
    </location>
</feature>
<feature type="compositionally biased region" description="Basic and acidic residues" evidence="1">
    <location>
        <begin position="461"/>
        <end position="474"/>
    </location>
</feature>
<dbReference type="AlphaFoldDB" id="A0A6A6YC34"/>
<feature type="region of interest" description="Disordered" evidence="1">
    <location>
        <begin position="1"/>
        <end position="173"/>
    </location>
</feature>
<reference evidence="4" key="2">
    <citation type="submission" date="2020-04" db="EMBL/GenBank/DDBJ databases">
        <authorList>
            <consortium name="NCBI Genome Project"/>
        </authorList>
    </citation>
    <scope>NUCLEOTIDE SEQUENCE</scope>
    <source>
        <strain evidence="4">CBS 304.34</strain>
    </source>
</reference>
<evidence type="ECO:0000256" key="1">
    <source>
        <dbReference type="SAM" id="MobiDB-lite"/>
    </source>
</evidence>
<accession>A0A6A6YC34</accession>
<proteinExistence type="predicted"/>
<feature type="region of interest" description="Disordered" evidence="1">
    <location>
        <begin position="219"/>
        <end position="245"/>
    </location>
</feature>
<feature type="region of interest" description="Disordered" evidence="1">
    <location>
        <begin position="359"/>
        <end position="499"/>
    </location>
</feature>
<evidence type="ECO:0000313" key="3">
    <source>
        <dbReference type="Proteomes" id="UP000504636"/>
    </source>
</evidence>
<feature type="compositionally biased region" description="Basic residues" evidence="1">
    <location>
        <begin position="149"/>
        <end position="158"/>
    </location>
</feature>
<dbReference type="OrthoDB" id="2537141at2759"/>
<sequence>MDVRKWLQEVVLPEKPPSLPDRLGLPQFLHPKRDRQNPSDQAGASASAHKHRQKDKPVASDSSILQARQHHKRKDASEHEEPVIAGANRASSPAEHRSDRSSSVSHASDHRYQRKPRHKTRPDLYEPKQDASNERGSRRHRRGQDESRKGKRKSRRKKTDNPGAGLVHSFHANNVPRDRLTLKPREKLGIFNKGRASTPVKGRGLPDLVFSEMKFLQKRKDAPEETHKEEEIRKRRKKDHAQANEHEMSAYFTSLRPPLAERDTNIQSHQHLSDHRTIVPANEHKKIRSASIETPIPTVELPEKPYLGFGGRGARHESSYLSWSETDRLTTQSPDFRRALTTIDIGQLESAHRKQNDINATAKAPFQRPTNFKSPSHRTVDRNSRPRASSSLPASFSTHRPPSRGKFRRPQSDPQNRTRVSRQDAEVLDTSPEVAAASPRKEWKRVTHRHPVTESYSDSKPSVDEARETSRDQQGEIEPDTDGPDPVIKTDTDPDTSSTFGKLLRECESAAAQKDAWPDQQQHADRRPAVQFAFANDGSERGENSLHETQQLQVTPPQLQLDQQDHQWDMYSEDADMEEIHLMLRADRQMENYDDGLSYLPNGISSTRLGRSEPSGGLELEAGGGNQQHPPQAEEGIFASFWRPHKLY</sequence>
<dbReference type="GeneID" id="54453230"/>
<feature type="compositionally biased region" description="Basic and acidic residues" evidence="1">
    <location>
        <begin position="219"/>
        <end position="233"/>
    </location>
</feature>
<feature type="region of interest" description="Disordered" evidence="1">
    <location>
        <begin position="604"/>
        <end position="648"/>
    </location>
</feature>